<dbReference type="Proteomes" id="UP000014480">
    <property type="component" value="Unassembled WGS sequence"/>
</dbReference>
<reference evidence="3" key="1">
    <citation type="journal article" date="2013" name="New Phytol.">
        <title>Comparative genomic and transcriptomic analyses reveal the hemibiotrophic stage shift of Colletotrichum fungi.</title>
        <authorList>
            <person name="Gan P."/>
            <person name="Ikeda K."/>
            <person name="Irieda H."/>
            <person name="Narusaka M."/>
            <person name="O'Connell R.J."/>
            <person name="Narusaka Y."/>
            <person name="Takano Y."/>
            <person name="Kubo Y."/>
            <person name="Shirasu K."/>
        </authorList>
    </citation>
    <scope>NUCLEOTIDE SEQUENCE [LARGE SCALE GENOMIC DNA]</scope>
    <source>
        <strain evidence="3">104-T / ATCC 96160 / CBS 514.97 / LARS 414 / MAFF 240422</strain>
    </source>
</reference>
<keyword evidence="3" id="KW-1185">Reference proteome</keyword>
<reference evidence="3" key="2">
    <citation type="journal article" date="2019" name="Mol. Plant Microbe Interact.">
        <title>Genome sequence resources for four phytopathogenic fungi from the Colletotrichum orbiculare species complex.</title>
        <authorList>
            <person name="Gan P."/>
            <person name="Tsushima A."/>
            <person name="Narusaka M."/>
            <person name="Narusaka Y."/>
            <person name="Takano Y."/>
            <person name="Kubo Y."/>
            <person name="Shirasu K."/>
        </authorList>
    </citation>
    <scope>GENOME REANNOTATION</scope>
    <source>
        <strain evidence="3">104-T / ATCC 96160 / CBS 514.97 / LARS 414 / MAFF 240422</strain>
    </source>
</reference>
<evidence type="ECO:0000313" key="3">
    <source>
        <dbReference type="Proteomes" id="UP000014480"/>
    </source>
</evidence>
<evidence type="ECO:0000256" key="1">
    <source>
        <dbReference type="SAM" id="MobiDB-lite"/>
    </source>
</evidence>
<dbReference type="EMBL" id="AMCV02000011">
    <property type="protein sequence ID" value="TDZ21887.1"/>
    <property type="molecule type" value="Genomic_DNA"/>
</dbReference>
<protein>
    <submittedName>
        <fullName evidence="2">Uncharacterized protein</fullName>
    </submittedName>
</protein>
<organism evidence="2 3">
    <name type="scientific">Colletotrichum orbiculare (strain 104-T / ATCC 96160 / CBS 514.97 / LARS 414 / MAFF 240422)</name>
    <name type="common">Cucumber anthracnose fungus</name>
    <name type="synonym">Colletotrichum lagenarium</name>
    <dbReference type="NCBI Taxonomy" id="1213857"/>
    <lineage>
        <taxon>Eukaryota</taxon>
        <taxon>Fungi</taxon>
        <taxon>Dikarya</taxon>
        <taxon>Ascomycota</taxon>
        <taxon>Pezizomycotina</taxon>
        <taxon>Sordariomycetes</taxon>
        <taxon>Hypocreomycetidae</taxon>
        <taxon>Glomerellales</taxon>
        <taxon>Glomerellaceae</taxon>
        <taxon>Colletotrichum</taxon>
        <taxon>Colletotrichum orbiculare species complex</taxon>
    </lineage>
</organism>
<comment type="caution">
    <text evidence="2">The sequence shown here is derived from an EMBL/GenBank/DDBJ whole genome shotgun (WGS) entry which is preliminary data.</text>
</comment>
<accession>A0A484FXT0</accession>
<dbReference type="AlphaFoldDB" id="A0A484FXT0"/>
<gene>
    <name evidence="2" type="ORF">Cob_v005082</name>
</gene>
<evidence type="ECO:0000313" key="2">
    <source>
        <dbReference type="EMBL" id="TDZ21887.1"/>
    </source>
</evidence>
<feature type="compositionally biased region" description="Basic and acidic residues" evidence="1">
    <location>
        <begin position="74"/>
        <end position="83"/>
    </location>
</feature>
<sequence length="94" mass="10263">MTVGMICRSTTRAVRKPLFREVYTSIRFSSGITPSVAWGSQVHAHLGHQALSEGTPQMRRVSSSNVPPPSVVVARERDKRDPMLRLTQGSSGTA</sequence>
<proteinExistence type="predicted"/>
<feature type="region of interest" description="Disordered" evidence="1">
    <location>
        <begin position="74"/>
        <end position="94"/>
    </location>
</feature>
<name>A0A484FXT0_COLOR</name>